<name>A0A7W3RHX2_PRIAR</name>
<sequence>MFYSLNSPNNTYKVELYRANGGATTSYTLRGEVSNNKNKESKNIYWGYDEEKDTVSWENNRTVTINGHTLDVEKDKYDFRRE</sequence>
<keyword evidence="2" id="KW-1185">Reference proteome</keyword>
<accession>A0A7W3RHX2</accession>
<organism evidence="1 2">
    <name type="scientific">Priestia aryabhattai</name>
    <name type="common">Bacillus aryabhattai</name>
    <dbReference type="NCBI Taxonomy" id="412384"/>
    <lineage>
        <taxon>Bacteria</taxon>
        <taxon>Bacillati</taxon>
        <taxon>Bacillota</taxon>
        <taxon>Bacilli</taxon>
        <taxon>Bacillales</taxon>
        <taxon>Bacillaceae</taxon>
        <taxon>Priestia</taxon>
    </lineage>
</organism>
<comment type="caution">
    <text evidence="1">The sequence shown here is derived from an EMBL/GenBank/DDBJ whole genome shotgun (WGS) entry which is preliminary data.</text>
</comment>
<evidence type="ECO:0000313" key="2">
    <source>
        <dbReference type="Proteomes" id="UP000543174"/>
    </source>
</evidence>
<dbReference type="Pfam" id="PF17428">
    <property type="entry name" value="DUF5412"/>
    <property type="match status" value="1"/>
</dbReference>
<dbReference type="AlphaFoldDB" id="A0A7W3RHX2"/>
<proteinExistence type="predicted"/>
<dbReference type="RefSeq" id="WP_053488492.1">
    <property type="nucleotide sequence ID" value="NZ_CP169255.1"/>
</dbReference>
<evidence type="ECO:0000313" key="1">
    <source>
        <dbReference type="EMBL" id="MBA9042212.1"/>
    </source>
</evidence>
<protein>
    <submittedName>
        <fullName evidence="1">Uncharacterized protein</fullName>
    </submittedName>
</protein>
<gene>
    <name evidence="1" type="ORF">HNP21_005345</name>
</gene>
<reference evidence="1" key="1">
    <citation type="submission" date="2020-08" db="EMBL/GenBank/DDBJ databases">
        <title>Functional genomics of gut bacteria from endangered species of beetles.</title>
        <authorList>
            <person name="Carlos-Shanley C."/>
        </authorList>
    </citation>
    <scope>NUCLEOTIDE SEQUENCE [LARGE SCALE GENOMIC DNA]</scope>
    <source>
        <strain evidence="1">S00060</strain>
    </source>
</reference>
<dbReference type="InterPro" id="IPR035406">
    <property type="entry name" value="DUF5412"/>
</dbReference>
<dbReference type="EMBL" id="JACJHT010000009">
    <property type="protein sequence ID" value="MBA9042212.1"/>
    <property type="molecule type" value="Genomic_DNA"/>
</dbReference>
<dbReference type="Proteomes" id="UP000543174">
    <property type="component" value="Unassembled WGS sequence"/>
</dbReference>